<evidence type="ECO:0000313" key="3">
    <source>
        <dbReference type="Proteomes" id="UP000034877"/>
    </source>
</evidence>
<dbReference type="Pfam" id="PF01797">
    <property type="entry name" value="Y1_Tnp"/>
    <property type="match status" value="1"/>
</dbReference>
<sequence>MTPGRIYHIYNRGVDGRVIFSDTEDFEKFIGILKGYLGEFIIEKGGRFKSERPYLSRHRQKMNLFGRIKLLGYCLMPNHFHLVLQPQEAETIAKLMRRLGTAYAMYFNGRYKRIGTLWESGYRCVEVWGDERIVHLTRWVHLNPVSREVRRFGLVETVTGFKPEEYMYSSYQYYLDPSSARNWIHPEVVLSLFENWNERKWANYQRFVEDGRAKSEEILGEMAIDTGRDR</sequence>
<dbReference type="PANTHER" id="PTHR34322:SF2">
    <property type="entry name" value="TRANSPOSASE IS200-LIKE DOMAIN-CONTAINING PROTEIN"/>
    <property type="match status" value="1"/>
</dbReference>
<dbReference type="PANTHER" id="PTHR34322">
    <property type="entry name" value="TRANSPOSASE, Y1_TNP DOMAIN-CONTAINING"/>
    <property type="match status" value="1"/>
</dbReference>
<gene>
    <name evidence="2" type="ORF">UY22_C0050G0017</name>
</gene>
<organism evidence="2 3">
    <name type="scientific">Candidatus Amesbacteria bacterium GW2011_GWC1_48_10</name>
    <dbReference type="NCBI Taxonomy" id="1618365"/>
    <lineage>
        <taxon>Bacteria</taxon>
        <taxon>Candidatus Amesiibacteriota</taxon>
    </lineage>
</organism>
<dbReference type="Gene3D" id="3.30.70.1290">
    <property type="entry name" value="Transposase IS200-like"/>
    <property type="match status" value="1"/>
</dbReference>
<dbReference type="InterPro" id="IPR002686">
    <property type="entry name" value="Transposase_17"/>
</dbReference>
<dbReference type="GO" id="GO:0003677">
    <property type="term" value="F:DNA binding"/>
    <property type="evidence" value="ECO:0007669"/>
    <property type="project" value="InterPro"/>
</dbReference>
<feature type="domain" description="Transposase IS200-like" evidence="1">
    <location>
        <begin position="2"/>
        <end position="143"/>
    </location>
</feature>
<proteinExistence type="predicted"/>
<protein>
    <recommendedName>
        <fullName evidence="1">Transposase IS200-like domain-containing protein</fullName>
    </recommendedName>
</protein>
<dbReference type="SUPFAM" id="SSF143422">
    <property type="entry name" value="Transposase IS200-like"/>
    <property type="match status" value="1"/>
</dbReference>
<name>A0A0G1U9E2_9BACT</name>
<dbReference type="AlphaFoldDB" id="A0A0G1U9E2"/>
<dbReference type="SMART" id="SM01321">
    <property type="entry name" value="Y1_Tnp"/>
    <property type="match status" value="1"/>
</dbReference>
<dbReference type="Proteomes" id="UP000034877">
    <property type="component" value="Unassembled WGS sequence"/>
</dbReference>
<accession>A0A0G1U9E2</accession>
<dbReference type="EMBL" id="LCPE01000050">
    <property type="protein sequence ID" value="KKU90742.1"/>
    <property type="molecule type" value="Genomic_DNA"/>
</dbReference>
<dbReference type="InterPro" id="IPR036515">
    <property type="entry name" value="Transposase_17_sf"/>
</dbReference>
<dbReference type="GO" id="GO:0006313">
    <property type="term" value="P:DNA transposition"/>
    <property type="evidence" value="ECO:0007669"/>
    <property type="project" value="InterPro"/>
</dbReference>
<evidence type="ECO:0000259" key="1">
    <source>
        <dbReference type="SMART" id="SM01321"/>
    </source>
</evidence>
<comment type="caution">
    <text evidence="2">The sequence shown here is derived from an EMBL/GenBank/DDBJ whole genome shotgun (WGS) entry which is preliminary data.</text>
</comment>
<dbReference type="GO" id="GO:0004803">
    <property type="term" value="F:transposase activity"/>
    <property type="evidence" value="ECO:0007669"/>
    <property type="project" value="InterPro"/>
</dbReference>
<reference evidence="2 3" key="1">
    <citation type="journal article" date="2015" name="Nature">
        <title>rRNA introns, odd ribosomes, and small enigmatic genomes across a large radiation of phyla.</title>
        <authorList>
            <person name="Brown C.T."/>
            <person name="Hug L.A."/>
            <person name="Thomas B.C."/>
            <person name="Sharon I."/>
            <person name="Castelle C.J."/>
            <person name="Singh A."/>
            <person name="Wilkins M.J."/>
            <person name="Williams K.H."/>
            <person name="Banfield J.F."/>
        </authorList>
    </citation>
    <scope>NUCLEOTIDE SEQUENCE [LARGE SCALE GENOMIC DNA]</scope>
</reference>
<evidence type="ECO:0000313" key="2">
    <source>
        <dbReference type="EMBL" id="KKU90742.1"/>
    </source>
</evidence>